<keyword evidence="6" id="KW-1185">Reference proteome</keyword>
<dbReference type="PANTHER" id="PTHR21666">
    <property type="entry name" value="PEPTIDASE-RELATED"/>
    <property type="match status" value="1"/>
</dbReference>
<feature type="domain" description="ARB-07466-like C-terminal" evidence="4">
    <location>
        <begin position="210"/>
        <end position="302"/>
    </location>
</feature>
<dbReference type="CDD" id="cd12797">
    <property type="entry name" value="M23_peptidase"/>
    <property type="match status" value="1"/>
</dbReference>
<evidence type="ECO:0000313" key="5">
    <source>
        <dbReference type="EMBL" id="TWD13038.1"/>
    </source>
</evidence>
<organism evidence="5 6">
    <name type="scientific">Marihabitans asiaticum</name>
    <dbReference type="NCBI Taxonomy" id="415218"/>
    <lineage>
        <taxon>Bacteria</taxon>
        <taxon>Bacillati</taxon>
        <taxon>Actinomycetota</taxon>
        <taxon>Actinomycetes</taxon>
        <taxon>Micrococcales</taxon>
        <taxon>Intrasporangiaceae</taxon>
        <taxon>Marihabitans</taxon>
    </lineage>
</organism>
<dbReference type="InterPro" id="IPR050570">
    <property type="entry name" value="Cell_wall_metabolism_enzyme"/>
</dbReference>
<sequence length="470" mass="49613">MSKKVALGLPAVLLGGLLASSFLVGGAESPNDGCIPTEDGIVVNIANLPDSVGPYSGEQLKNAALIVNAGKKMGLSRHAQTIAVMTAIGESTLNNLERGDAVGPDSRGLFQQRATGWGSLEDRMNPSSAATNFYKALLEVEGWEDLAPTFAAHRVQSNADPYHYAQHWRSAQQLVSALEGAQITEAGSTNVDTAKTIKAYNLGSVRDVTARAVGVLAPQFKISTVGGHRPNDPYPDHPSGLAADFMVPLTDAGTAKGDALAQYLTENHEELGVKYLLWQQRSWYPDRGWKPMENRGSPTANHQDHVHATFQGSAGTGALPAASACMDSEADSVFAAPGERVMPSKGPITSPFGMRMHPTLGYARMHAGIDIGAPCDAAISAPSKGRVVYAGPMGGYGHLIEVDHGQGTTTRYGHMYGNGLLARVGDEVQAGQQIAKVGSDGESSGCHLHFEVRVNDKPIDPQTWIGKGKA</sequence>
<dbReference type="InterPro" id="IPR011055">
    <property type="entry name" value="Dup_hybrid_motif"/>
</dbReference>
<dbReference type="GO" id="GO:0004222">
    <property type="term" value="F:metalloendopeptidase activity"/>
    <property type="evidence" value="ECO:0007669"/>
    <property type="project" value="TreeGrafter"/>
</dbReference>
<feature type="chain" id="PRO_5021829094" evidence="2">
    <location>
        <begin position="27"/>
        <end position="470"/>
    </location>
</feature>
<evidence type="ECO:0000259" key="3">
    <source>
        <dbReference type="Pfam" id="PF01551"/>
    </source>
</evidence>
<dbReference type="InterPro" id="IPR016047">
    <property type="entry name" value="M23ase_b-sheet_dom"/>
</dbReference>
<dbReference type="AlphaFoldDB" id="A0A560W5Y4"/>
<evidence type="ECO:0000256" key="2">
    <source>
        <dbReference type="SAM" id="SignalP"/>
    </source>
</evidence>
<evidence type="ECO:0000256" key="1">
    <source>
        <dbReference type="ARBA" id="ARBA00022729"/>
    </source>
</evidence>
<dbReference type="Gene3D" id="2.70.70.10">
    <property type="entry name" value="Glucose Permease (Domain IIA)"/>
    <property type="match status" value="1"/>
</dbReference>
<gene>
    <name evidence="5" type="ORF">FB557_2805</name>
</gene>
<dbReference type="SUPFAM" id="SSF51261">
    <property type="entry name" value="Duplicated hybrid motif"/>
    <property type="match status" value="1"/>
</dbReference>
<evidence type="ECO:0000313" key="6">
    <source>
        <dbReference type="Proteomes" id="UP000315628"/>
    </source>
</evidence>
<keyword evidence="1 2" id="KW-0732">Signal</keyword>
<comment type="caution">
    <text evidence="5">The sequence shown here is derived from an EMBL/GenBank/DDBJ whole genome shotgun (WGS) entry which is preliminary data.</text>
</comment>
<protein>
    <submittedName>
        <fullName evidence="5">Peptidase M23-like protein</fullName>
    </submittedName>
</protein>
<feature type="domain" description="M23ase beta-sheet core" evidence="3">
    <location>
        <begin position="364"/>
        <end position="461"/>
    </location>
</feature>
<reference evidence="5 6" key="1">
    <citation type="submission" date="2019-06" db="EMBL/GenBank/DDBJ databases">
        <title>Sequencing the genomes of 1000 actinobacteria strains.</title>
        <authorList>
            <person name="Klenk H.-P."/>
        </authorList>
    </citation>
    <scope>NUCLEOTIDE SEQUENCE [LARGE SCALE GENOMIC DNA]</scope>
    <source>
        <strain evidence="5 6">DSM 18935</strain>
    </source>
</reference>
<dbReference type="Proteomes" id="UP000315628">
    <property type="component" value="Unassembled WGS sequence"/>
</dbReference>
<dbReference type="Pfam" id="PF26571">
    <property type="entry name" value="VldE"/>
    <property type="match status" value="1"/>
</dbReference>
<dbReference type="EMBL" id="VIUW01000006">
    <property type="protein sequence ID" value="TWD13038.1"/>
    <property type="molecule type" value="Genomic_DNA"/>
</dbReference>
<dbReference type="PANTHER" id="PTHR21666:SF289">
    <property type="entry name" value="L-ALA--D-GLU ENDOPEPTIDASE"/>
    <property type="match status" value="1"/>
</dbReference>
<name>A0A560W5Y4_9MICO</name>
<evidence type="ECO:0000259" key="4">
    <source>
        <dbReference type="Pfam" id="PF26571"/>
    </source>
</evidence>
<dbReference type="Pfam" id="PF01551">
    <property type="entry name" value="Peptidase_M23"/>
    <property type="match status" value="1"/>
</dbReference>
<dbReference type="InterPro" id="IPR058593">
    <property type="entry name" value="ARB_07466-like_C"/>
</dbReference>
<proteinExistence type="predicted"/>
<dbReference type="RefSeq" id="WP_246074859.1">
    <property type="nucleotide sequence ID" value="NZ_BAAAYT010000012.1"/>
</dbReference>
<accession>A0A560W5Y4</accession>
<feature type="signal peptide" evidence="2">
    <location>
        <begin position="1"/>
        <end position="26"/>
    </location>
</feature>